<dbReference type="Proteomes" id="UP000885931">
    <property type="component" value="Unassembled WGS sequence"/>
</dbReference>
<gene>
    <name evidence="3" type="ORF">ENG67_02960</name>
</gene>
<evidence type="ECO:0000313" key="3">
    <source>
        <dbReference type="EMBL" id="HDM90152.1"/>
    </source>
</evidence>
<sequence>MGVALLLFLLSQVSPTFNLRAVDTPNDAGGSITLTWQIPGGLEHIDRLEIYRSESPEGPFEKIRTYLSPVTRFQDMGLENGKNYYYKVVITSGGETVESEIAGPVIARPQWFHKGRVTILFGVLIYTLILLYFIFSAKKGKELYLRPIAGLKALDEAIGRATEMGKPILYVPGLSTISDVATIASINILSHVTRKIAEYETKIIVPNRNPVVYTVTREVVKEAFTSAGRPDLFDPDSVFYVTDSQFGYAAAVSGIMIREKTATNLFLGMFWAESLILAETGASTGAIQIAGTDAVTQLPFFITACDYTLIGEELYAASAYLSKEPVLRATLKGQDAMKLLLGLILILGSIFGLFGITWFQKLF</sequence>
<feature type="transmembrane region" description="Helical" evidence="1">
    <location>
        <begin position="339"/>
        <end position="359"/>
    </location>
</feature>
<protein>
    <submittedName>
        <fullName evidence="3">Fibronectin type III domain-containing protein</fullName>
    </submittedName>
</protein>
<dbReference type="Pfam" id="PF20539">
    <property type="entry name" value="DUF6754"/>
    <property type="match status" value="1"/>
</dbReference>
<evidence type="ECO:0000259" key="2">
    <source>
        <dbReference type="PROSITE" id="PS50853"/>
    </source>
</evidence>
<dbReference type="EMBL" id="DRBW01000115">
    <property type="protein sequence ID" value="HDM90152.1"/>
    <property type="molecule type" value="Genomic_DNA"/>
</dbReference>
<name>A0A7C1BGR1_UNCW3</name>
<dbReference type="InterPro" id="IPR003961">
    <property type="entry name" value="FN3_dom"/>
</dbReference>
<dbReference type="InterPro" id="IPR013783">
    <property type="entry name" value="Ig-like_fold"/>
</dbReference>
<feature type="domain" description="Fibronectin type-III" evidence="2">
    <location>
        <begin position="15"/>
        <end position="110"/>
    </location>
</feature>
<dbReference type="PROSITE" id="PS50853">
    <property type="entry name" value="FN3"/>
    <property type="match status" value="1"/>
</dbReference>
<keyword evidence="1" id="KW-0472">Membrane</keyword>
<evidence type="ECO:0000256" key="1">
    <source>
        <dbReference type="SAM" id="Phobius"/>
    </source>
</evidence>
<accession>A0A7C1BGR1</accession>
<keyword evidence="1" id="KW-1133">Transmembrane helix</keyword>
<proteinExistence type="predicted"/>
<dbReference type="CDD" id="cd00063">
    <property type="entry name" value="FN3"/>
    <property type="match status" value="1"/>
</dbReference>
<comment type="caution">
    <text evidence="3">The sequence shown here is derived from an EMBL/GenBank/DDBJ whole genome shotgun (WGS) entry which is preliminary data.</text>
</comment>
<dbReference type="InterPro" id="IPR046642">
    <property type="entry name" value="DUF6754"/>
</dbReference>
<reference evidence="3" key="1">
    <citation type="journal article" date="2020" name="mSystems">
        <title>Genome- and Community-Level Interaction Insights into Carbon Utilization and Element Cycling Functions of Hydrothermarchaeota in Hydrothermal Sediment.</title>
        <authorList>
            <person name="Zhou Z."/>
            <person name="Liu Y."/>
            <person name="Xu W."/>
            <person name="Pan J."/>
            <person name="Luo Z.H."/>
            <person name="Li M."/>
        </authorList>
    </citation>
    <scope>NUCLEOTIDE SEQUENCE [LARGE SCALE GENOMIC DNA]</scope>
    <source>
        <strain evidence="3">HyVt-237</strain>
    </source>
</reference>
<dbReference type="SUPFAM" id="SSF49265">
    <property type="entry name" value="Fibronectin type III"/>
    <property type="match status" value="1"/>
</dbReference>
<dbReference type="AlphaFoldDB" id="A0A7C1BGR1"/>
<organism evidence="3">
    <name type="scientific">candidate division WOR-3 bacterium</name>
    <dbReference type="NCBI Taxonomy" id="2052148"/>
    <lineage>
        <taxon>Bacteria</taxon>
        <taxon>Bacteria division WOR-3</taxon>
    </lineage>
</organism>
<dbReference type="Gene3D" id="2.60.40.10">
    <property type="entry name" value="Immunoglobulins"/>
    <property type="match status" value="1"/>
</dbReference>
<keyword evidence="1" id="KW-0812">Transmembrane</keyword>
<dbReference type="InterPro" id="IPR036116">
    <property type="entry name" value="FN3_sf"/>
</dbReference>
<feature type="transmembrane region" description="Helical" evidence="1">
    <location>
        <begin position="117"/>
        <end position="135"/>
    </location>
</feature>